<comment type="caution">
    <text evidence="1">The sequence shown here is derived from an EMBL/GenBank/DDBJ whole genome shotgun (WGS) entry which is preliminary data.</text>
</comment>
<gene>
    <name evidence="1" type="ORF">PJ311_01110</name>
</gene>
<keyword evidence="2" id="KW-1185">Reference proteome</keyword>
<sequence length="374" mass="43230">MFKKKLISLSLILIYSLFITGCGKEKIEEVTYAKGLPENSPAFREFMRHELRSSFDKTLSHQGHSYLMMRGDPDGFFYYKITDKQLQNIYKPIFSVKENYSGKLYDLRQVDLSKKGTVMHDKIAKNLPDITSDKHNVLKVKTANGAKKFKLPFAKEKEIYSFEPEAINKEDMLIQVLVHEKQEDGNAQIYYLFLKQDFSKHQIVEEKKLYATIESGKLNDYLSVFPKVSENGSYLKLFDNCILEKKTNKVRKIKKSDYLSVDGKYVYINGRKEKEKDVMPDGIQKIQTMDNYFKGTDKYEAQFKIDYENIADEVDIKSDVAGLAHISYFNENFVVLRVKYNGMFVGTAGSVNVLIDLQKNKNQPTAYLVDLGIL</sequence>
<dbReference type="Proteomes" id="UP001211894">
    <property type="component" value="Unassembled WGS sequence"/>
</dbReference>
<accession>A0ABT4WYU5</accession>
<protein>
    <recommendedName>
        <fullName evidence="3">Lipoprotein</fullName>
    </recommendedName>
</protein>
<evidence type="ECO:0000313" key="2">
    <source>
        <dbReference type="Proteomes" id="UP001211894"/>
    </source>
</evidence>
<proteinExistence type="predicted"/>
<dbReference type="EMBL" id="JAQKAB010000001">
    <property type="protein sequence ID" value="MDA7025203.1"/>
    <property type="molecule type" value="Genomic_DNA"/>
</dbReference>
<evidence type="ECO:0000313" key="1">
    <source>
        <dbReference type="EMBL" id="MDA7025203.1"/>
    </source>
</evidence>
<name>A0ABT4WYU5_9BACI</name>
<evidence type="ECO:0008006" key="3">
    <source>
        <dbReference type="Google" id="ProtNLM"/>
    </source>
</evidence>
<dbReference type="RefSeq" id="WP_271339069.1">
    <property type="nucleotide sequence ID" value="NZ_JAQKAB010000001.1"/>
</dbReference>
<reference evidence="1 2" key="1">
    <citation type="submission" date="2023-01" db="EMBL/GenBank/DDBJ databases">
        <title>Bacillus changyiensis sp. nov., isolated from a coastal deposit.</title>
        <authorList>
            <person name="Xiao G."/>
            <person name="Lai Q."/>
            <person name="Hu Z."/>
            <person name="Shao Z."/>
        </authorList>
    </citation>
    <scope>NUCLEOTIDE SEQUENCE [LARGE SCALE GENOMIC DNA]</scope>
    <source>
        <strain evidence="1 2">CLL-7-23</strain>
    </source>
</reference>
<organism evidence="1 2">
    <name type="scientific">Bacillus changyiensis</name>
    <dbReference type="NCBI Taxonomy" id="3004103"/>
    <lineage>
        <taxon>Bacteria</taxon>
        <taxon>Bacillati</taxon>
        <taxon>Bacillota</taxon>
        <taxon>Bacilli</taxon>
        <taxon>Bacillales</taxon>
        <taxon>Bacillaceae</taxon>
        <taxon>Bacillus</taxon>
    </lineage>
</organism>
<dbReference type="PROSITE" id="PS51257">
    <property type="entry name" value="PROKAR_LIPOPROTEIN"/>
    <property type="match status" value="1"/>
</dbReference>